<feature type="transmembrane region" description="Helical" evidence="1">
    <location>
        <begin position="38"/>
        <end position="57"/>
    </location>
</feature>
<dbReference type="EMBL" id="JACVEW010000003">
    <property type="protein sequence ID" value="MBP0047665.1"/>
    <property type="molecule type" value="Genomic_DNA"/>
</dbReference>
<keyword evidence="1" id="KW-1133">Transmembrane helix</keyword>
<keyword evidence="3" id="KW-1185">Reference proteome</keyword>
<evidence type="ECO:0000256" key="1">
    <source>
        <dbReference type="SAM" id="Phobius"/>
    </source>
</evidence>
<accession>A0ABS3Z7I3</accession>
<proteinExistence type="predicted"/>
<dbReference type="RefSeq" id="WP_209286275.1">
    <property type="nucleotide sequence ID" value="NZ_JACVEW010000003.1"/>
</dbReference>
<name>A0ABS3Z7I3_9GAMM</name>
<evidence type="ECO:0000313" key="3">
    <source>
        <dbReference type="Proteomes" id="UP000810171"/>
    </source>
</evidence>
<gene>
    <name evidence="2" type="ORF">H9C73_02860</name>
</gene>
<evidence type="ECO:0000313" key="2">
    <source>
        <dbReference type="EMBL" id="MBP0047665.1"/>
    </source>
</evidence>
<organism evidence="2 3">
    <name type="scientific">Marinobacterium alkalitolerans</name>
    <dbReference type="NCBI Taxonomy" id="1542925"/>
    <lineage>
        <taxon>Bacteria</taxon>
        <taxon>Pseudomonadati</taxon>
        <taxon>Pseudomonadota</taxon>
        <taxon>Gammaproteobacteria</taxon>
        <taxon>Oceanospirillales</taxon>
        <taxon>Oceanospirillaceae</taxon>
        <taxon>Marinobacterium</taxon>
    </lineage>
</organism>
<reference evidence="2 3" key="1">
    <citation type="submission" date="2020-09" db="EMBL/GenBank/DDBJ databases">
        <authorList>
            <person name="Tanuku N.R.S."/>
        </authorList>
    </citation>
    <scope>NUCLEOTIDE SEQUENCE [LARGE SCALE GENOMIC DNA]</scope>
    <source>
        <strain evidence="2 3">AK62</strain>
    </source>
</reference>
<comment type="caution">
    <text evidence="2">The sequence shown here is derived from an EMBL/GenBank/DDBJ whole genome shotgun (WGS) entry which is preliminary data.</text>
</comment>
<feature type="transmembrane region" description="Helical" evidence="1">
    <location>
        <begin position="69"/>
        <end position="90"/>
    </location>
</feature>
<dbReference type="Proteomes" id="UP000810171">
    <property type="component" value="Unassembled WGS sequence"/>
</dbReference>
<keyword evidence="1" id="KW-0472">Membrane</keyword>
<feature type="transmembrane region" description="Helical" evidence="1">
    <location>
        <begin position="6"/>
        <end position="26"/>
    </location>
</feature>
<protein>
    <submittedName>
        <fullName evidence="2">Uncharacterized protein</fullName>
    </submittedName>
</protein>
<keyword evidence="1" id="KW-0812">Transmembrane</keyword>
<sequence length="95" mass="10592">MSINSLFTLVNMGAAAWLVVSAIAALHHKVDGRDPRPLVMPIFCGLAFFFLAFTWIAKDAEQYHDSLTLLAWQMVHFGMLVGLQLFVRAFSGHRG</sequence>